<reference evidence="1 2" key="1">
    <citation type="submission" date="2014-02" db="EMBL/GenBank/DDBJ databases">
        <authorList>
            <person name="Young C.-C."/>
            <person name="Hameed A."/>
            <person name="Huang H.-C."/>
            <person name="Shahina M."/>
        </authorList>
    </citation>
    <scope>NUCLEOTIDE SEQUENCE [LARGE SCALE GENOMIC DNA]</scope>
    <source>
        <strain evidence="1 2">CC-SAMT-1</strain>
    </source>
</reference>
<dbReference type="KEGG" id="sze:AW14_14710"/>
<dbReference type="EMBL" id="CP007202">
    <property type="protein sequence ID" value="AJR05024.1"/>
    <property type="molecule type" value="Genomic_DNA"/>
</dbReference>
<sequence length="79" mass="9158">MILYKLKELECSLEKKDPTDLILLENLRILKELLLKIDFQAENIPENNYKKLLQVLIEINGANLSPELQKVLDTVVHSN</sequence>
<protein>
    <submittedName>
        <fullName evidence="1">Uncharacterized protein</fullName>
    </submittedName>
</protein>
<accession>A0A0C5WIN1</accession>
<keyword evidence="2" id="KW-1185">Reference proteome</keyword>
<gene>
    <name evidence="1" type="ORF">AW14_14710</name>
</gene>
<name>A0A0C5WIN1_9FLAO</name>
<dbReference type="STRING" id="1454006.AW14_14710"/>
<evidence type="ECO:0000313" key="2">
    <source>
        <dbReference type="Proteomes" id="UP000032229"/>
    </source>
</evidence>
<proteinExistence type="predicted"/>
<dbReference type="HOGENOM" id="CLU_2604144_0_0_10"/>
<dbReference type="AlphaFoldDB" id="A0A0C5WIN1"/>
<dbReference type="RefSeq" id="WP_044639415.1">
    <property type="nucleotide sequence ID" value="NZ_CP007202.1"/>
</dbReference>
<dbReference type="Proteomes" id="UP000032229">
    <property type="component" value="Chromosome"/>
</dbReference>
<evidence type="ECO:0000313" key="1">
    <source>
        <dbReference type="EMBL" id="AJR05024.1"/>
    </source>
</evidence>
<organism evidence="1 2">
    <name type="scientific">Siansivirga zeaxanthinifaciens CC-SAMT-1</name>
    <dbReference type="NCBI Taxonomy" id="1454006"/>
    <lineage>
        <taxon>Bacteria</taxon>
        <taxon>Pseudomonadati</taxon>
        <taxon>Bacteroidota</taxon>
        <taxon>Flavobacteriia</taxon>
        <taxon>Flavobacteriales</taxon>
        <taxon>Flavobacteriaceae</taxon>
        <taxon>Siansivirga</taxon>
    </lineage>
</organism>